<feature type="region of interest" description="Disordered" evidence="1">
    <location>
        <begin position="494"/>
        <end position="520"/>
    </location>
</feature>
<comment type="caution">
    <text evidence="2">The sequence shown here is derived from an EMBL/GenBank/DDBJ whole genome shotgun (WGS) entry which is preliminary data.</text>
</comment>
<sequence length="739" mass="82700">MSSEQSNAPASVNTSTLSQINSTIKPVHLVLATRVDDAGSVEVMEWVDGAVQTPSGDRNTHKVFVWPERTEFPDITDACVEILAWDSFLEYTVSGAKQTEETSRDFMEARRDAYNFQQMAQETDEDQDMVVANKMNKRLEDSFRNLRNAQERMNGSIMLSEMEARRFFDHLGSLGYLTNMQRPTDARFTAERDLMWKTATRCDVLMRKLRASCYSIQMTNDRRQELSSLNKDLVETQDALVVIESKINKGRYREMRDLDILTSKDKGKGAASASDGKEDASGEEDVLEGAIGLHVAPDDPSFLEVFPVLRWKDDVSTRLSPYLSPQGLEPQVPAGAGRLDEDTMDHIPFVFHLEDGVPPVTPKFQNSLTELMTTCTKWLEDMKNPQGSMRTKLLKLGSSASETSPQDIDEVSKMSRLEYDRLGFIQRAPPILPRAFDRFEVAARRQLKTSISNALERGTTEKSSSFARLWVDLIRAEVESSLWEGKSEISRISSQASKVKSDKKAQTRRRRKEEEQTKTASGFRTLASKLKVQTSEAATKLGVAVPTSFDELVEVLEELDAAAADTEMPVTPTIITSTHDDWPSNQGQGLFSPAPLSPLAMEGLEAELDKLHIPSSGIDERLLIPVVPSPINADWHSQETAGFLDVPSPKKLRSNSDVTSEHSVATTSSTALVFARFVPDKPTGFQTDQWYKEHNRFRLYEAGLDEEAFMIDFIASKYVLENEDDGDDQEDQDAADTAT</sequence>
<dbReference type="OrthoDB" id="10339437at2759"/>
<accession>A0A427YKA3</accession>
<dbReference type="Proteomes" id="UP000279259">
    <property type="component" value="Unassembled WGS sequence"/>
</dbReference>
<name>A0A427YKA3_9TREE</name>
<evidence type="ECO:0000313" key="2">
    <source>
        <dbReference type="EMBL" id="RSH91528.1"/>
    </source>
</evidence>
<keyword evidence="3" id="KW-1185">Reference proteome</keyword>
<dbReference type="EMBL" id="RSCD01000008">
    <property type="protein sequence ID" value="RSH91528.1"/>
    <property type="molecule type" value="Genomic_DNA"/>
</dbReference>
<organism evidence="2 3">
    <name type="scientific">Saitozyma podzolica</name>
    <dbReference type="NCBI Taxonomy" id="1890683"/>
    <lineage>
        <taxon>Eukaryota</taxon>
        <taxon>Fungi</taxon>
        <taxon>Dikarya</taxon>
        <taxon>Basidiomycota</taxon>
        <taxon>Agaricomycotina</taxon>
        <taxon>Tremellomycetes</taxon>
        <taxon>Tremellales</taxon>
        <taxon>Trimorphomycetaceae</taxon>
        <taxon>Saitozyma</taxon>
    </lineage>
</organism>
<protein>
    <submittedName>
        <fullName evidence="2">Uncharacterized protein</fullName>
    </submittedName>
</protein>
<dbReference type="AlphaFoldDB" id="A0A427YKA3"/>
<evidence type="ECO:0000313" key="3">
    <source>
        <dbReference type="Proteomes" id="UP000279259"/>
    </source>
</evidence>
<proteinExistence type="predicted"/>
<evidence type="ECO:0000256" key="1">
    <source>
        <dbReference type="SAM" id="MobiDB-lite"/>
    </source>
</evidence>
<gene>
    <name evidence="2" type="ORF">EHS25_009827</name>
</gene>
<feature type="region of interest" description="Disordered" evidence="1">
    <location>
        <begin position="264"/>
        <end position="284"/>
    </location>
</feature>
<reference evidence="2 3" key="1">
    <citation type="submission" date="2018-11" db="EMBL/GenBank/DDBJ databases">
        <title>Genome sequence of Saitozyma podzolica DSM 27192.</title>
        <authorList>
            <person name="Aliyu H."/>
            <person name="Gorte O."/>
            <person name="Ochsenreither K."/>
        </authorList>
    </citation>
    <scope>NUCLEOTIDE SEQUENCE [LARGE SCALE GENOMIC DNA]</scope>
    <source>
        <strain evidence="2 3">DSM 27192</strain>
    </source>
</reference>